<dbReference type="CDD" id="cd09281">
    <property type="entry name" value="UPF0066"/>
    <property type="match status" value="1"/>
</dbReference>
<dbReference type="Pfam" id="PF01980">
    <property type="entry name" value="TrmO_N"/>
    <property type="match status" value="1"/>
</dbReference>
<dbReference type="InterPro" id="IPR040372">
    <property type="entry name" value="YaeB-like"/>
</dbReference>
<gene>
    <name evidence="4" type="ORF">FLSS-7_0034</name>
</gene>
<reference evidence="4" key="1">
    <citation type="journal article" date="2013" name="Syst. Appl. Microbiol.">
        <title>New insights into the archaeal diversity of a hypersaline microbial mat obtained by a metagenomic approach.</title>
        <authorList>
            <person name="Lopez-Lopez A."/>
            <person name="Richter M."/>
            <person name="Pena A."/>
            <person name="Tamames J."/>
            <person name="Rossello-Mora R."/>
        </authorList>
    </citation>
    <scope>NUCLEOTIDE SEQUENCE</scope>
</reference>
<dbReference type="InterPro" id="IPR036413">
    <property type="entry name" value="YaeB-like_sf"/>
</dbReference>
<evidence type="ECO:0000256" key="2">
    <source>
        <dbReference type="ARBA" id="ARBA00033753"/>
    </source>
</evidence>
<dbReference type="PANTHER" id="PTHR12818">
    <property type="entry name" value="TRNA (ADENINE(37)-N6)-METHYLTRANSFERASE"/>
    <property type="match status" value="1"/>
</dbReference>
<accession>M1PPK3</accession>
<comment type="similarity">
    <text evidence="2">Belongs to the tRNA methyltransferase O family.</text>
</comment>
<evidence type="ECO:0000259" key="3">
    <source>
        <dbReference type="PROSITE" id="PS51668"/>
    </source>
</evidence>
<dbReference type="SUPFAM" id="SSF118196">
    <property type="entry name" value="YaeB-like"/>
    <property type="match status" value="1"/>
</dbReference>
<proteinExistence type="inferred from homology"/>
<name>M1PPK3_9ZZZZ</name>
<dbReference type="EMBL" id="JX684079">
    <property type="protein sequence ID" value="AGF93025.1"/>
    <property type="molecule type" value="Genomic_DNA"/>
</dbReference>
<dbReference type="InterPro" id="IPR036414">
    <property type="entry name" value="YaeB_N_sf"/>
</dbReference>
<dbReference type="PANTHER" id="PTHR12818:SF0">
    <property type="entry name" value="TRNA (ADENINE(37)-N6)-METHYLTRANSFERASE"/>
    <property type="match status" value="1"/>
</dbReference>
<dbReference type="InterPro" id="IPR023368">
    <property type="entry name" value="UPF0066_cons_site"/>
</dbReference>
<organism evidence="4">
    <name type="scientific">uncultured organism</name>
    <dbReference type="NCBI Taxonomy" id="155900"/>
    <lineage>
        <taxon>unclassified sequences</taxon>
        <taxon>environmental samples</taxon>
    </lineage>
</organism>
<dbReference type="PROSITE" id="PS51668">
    <property type="entry name" value="TSAA_2"/>
    <property type="match status" value="1"/>
</dbReference>
<dbReference type="InterPro" id="IPR023370">
    <property type="entry name" value="TrmO-like_N"/>
</dbReference>
<feature type="domain" description="TsaA-like" evidence="3">
    <location>
        <begin position="12"/>
        <end position="140"/>
    </location>
</feature>
<evidence type="ECO:0000313" key="4">
    <source>
        <dbReference type="EMBL" id="AGF93025.1"/>
    </source>
</evidence>
<sequence length="153" mass="17585">MVTPSKKRTYTLEEIGRVENDYSEEIPDDYDERISVIEVFDENLEALRGIEENSHVVIFFWLHESDRSVKQVHPMGDESNPLTGVFATRAPVRPNPIGSTVCRLEKREGEKLYVKGLDALDNTPVVDIKPYTSKYNIEDPEFPDWVPRGDESE</sequence>
<keyword evidence="1" id="KW-0949">S-adenosyl-L-methionine</keyword>
<protein>
    <submittedName>
        <fullName evidence="4">Protein containing Uncharacterized protein family UPF0066 domain protein</fullName>
    </submittedName>
</protein>
<dbReference type="NCBIfam" id="TIGR00104">
    <property type="entry name" value="tRNA_TsaA"/>
    <property type="match status" value="1"/>
</dbReference>
<dbReference type="Gene3D" id="2.40.30.70">
    <property type="entry name" value="YaeB-like"/>
    <property type="match status" value="1"/>
</dbReference>
<evidence type="ECO:0000256" key="1">
    <source>
        <dbReference type="ARBA" id="ARBA00022691"/>
    </source>
</evidence>
<dbReference type="PROSITE" id="PS01318">
    <property type="entry name" value="TSAA_1"/>
    <property type="match status" value="1"/>
</dbReference>
<dbReference type="AlphaFoldDB" id="M1PPK3"/>